<sequence length="860" mass="94459">MGTERVYTEYEEGYRRHVLLGNVDVTQYSTDNNCISISIDFGLNAEGAPVTSASRVGGAWSGPTPFAKGAGPSPGLSHGPGDEACGGAACECWIAGAHDGGLSRLVGVPSKMVLSRERMMKSEKDTSQKQFTALKSRSSFYSVLKFETGAVIVVGLQDPALSKLCVTNVVTDIADTLEHPIKIRNVSIVNTVSTFNRFQLSFSRISSFFDRHNIAYIYNPETFPGMFFKIRVPSRPLEPGESLAEYYSKVASMHGRPDFRMGDYLRRKTALTFKVGKNTILGECGCGDVSTISKLLFGLFHYFMDHNIKMTAKELRTLRKRYGIPPLEWFLYTDILFHSAQYVKPTREEVERSINVEGFTSLDKTFYGNRSLAAMSANLLRPLEETAAVLRAMAAQKLGGPAALEAARRYRTSMQRSPLVGFSARVRLRQALRCGPADPFAMARLVPPSDNLAEGMNGRISSAGASRTWWLDKPEFATERDILVDLCNAELVVKSEAAGMVVPAFLRGYALSAAQEKLARAFAVAAPAPTHDFAGSESSNQCFRASGKFKAAQVTRERDTHRLTLARLETLTAANRFIGKNLFSGRAPELASLLNTNVYSLMHLVKNLPKTRGQILADEESGQSGNRQVAAATFRTPGDAYFSSILDETPGEAPTFGKRQHSQNYWQQKQRGPRRKRPRLEEASALSCECGAAFVKGSAGVVRGFCDACEAHGTWDVENALSDIWKDKATKKQEGNKCTASDFISAVGKYTDEHTGALKISLEFKVGEILKSMCSRRGMEDRPTANYRTSLHTDTQKKSNMEDLLVRAFQENGASEEDTAAFKVVLASEGGLMNLCELVKKKKRAESRDCGAAPLSVRIT</sequence>
<accession>A0A9C7F7A2</accession>
<evidence type="ECO:0000256" key="1">
    <source>
        <dbReference type="SAM" id="MobiDB-lite"/>
    </source>
</evidence>
<name>A0A9C7F7A2_9VIRU</name>
<protein>
    <submittedName>
        <fullName evidence="2">Wsv303-like protein</fullName>
    </submittedName>
</protein>
<feature type="region of interest" description="Disordered" evidence="1">
    <location>
        <begin position="652"/>
        <end position="678"/>
    </location>
</feature>
<reference evidence="2" key="1">
    <citation type="submission" date="2022-10" db="EMBL/GenBank/DDBJ databases">
        <title>Genome sequences of endogenous nimaviruses in decapod crustaceans.</title>
        <authorList>
            <person name="Kawato S."/>
            <person name="Nozaki R."/>
            <person name="Kondo H."/>
            <person name="Hirono I."/>
        </authorList>
    </citation>
    <scope>NUCLEOTIDE SEQUENCE</scope>
    <source>
        <strain evidence="2">Fukuoka2019</strain>
    </source>
</reference>
<evidence type="ECO:0000313" key="2">
    <source>
        <dbReference type="EMBL" id="BDT63098.1"/>
    </source>
</evidence>
<organism evidence="2">
    <name type="scientific">Sicyonia whispovirus</name>
    <dbReference type="NCBI Taxonomy" id="2984283"/>
    <lineage>
        <taxon>Viruses</taxon>
        <taxon>Viruses incertae sedis</taxon>
        <taxon>Naldaviricetes</taxon>
        <taxon>Nimaviridae</taxon>
        <taxon>Whispovirus</taxon>
    </lineage>
</organism>
<proteinExistence type="predicted"/>
<dbReference type="EMBL" id="LC738881">
    <property type="protein sequence ID" value="BDT63098.1"/>
    <property type="molecule type" value="Genomic_DNA"/>
</dbReference>